<name>A0AAW2I292_9NEOP</name>
<gene>
    <name evidence="13" type="ORF">PYX00_003695</name>
</gene>
<dbReference type="CDD" id="cd18787">
    <property type="entry name" value="SF2_C_DEAD"/>
    <property type="match status" value="1"/>
</dbReference>
<dbReference type="PROSITE" id="PS51195">
    <property type="entry name" value="Q_MOTIF"/>
    <property type="match status" value="1"/>
</dbReference>
<dbReference type="PROSITE" id="PS51192">
    <property type="entry name" value="HELICASE_ATP_BIND_1"/>
    <property type="match status" value="1"/>
</dbReference>
<dbReference type="InterPro" id="IPR001650">
    <property type="entry name" value="Helicase_C-like"/>
</dbReference>
<accession>A0AAW2I292</accession>
<keyword evidence="1 7" id="KW-0547">Nucleotide-binding</keyword>
<dbReference type="InterPro" id="IPR011545">
    <property type="entry name" value="DEAD/DEAH_box_helicase_dom"/>
</dbReference>
<dbReference type="PROSITE" id="PS51194">
    <property type="entry name" value="HELICASE_CTER"/>
    <property type="match status" value="1"/>
</dbReference>
<evidence type="ECO:0000259" key="12">
    <source>
        <dbReference type="PROSITE" id="PS51195"/>
    </source>
</evidence>
<feature type="domain" description="Helicase C-terminal" evidence="11">
    <location>
        <begin position="472"/>
        <end position="637"/>
    </location>
</feature>
<dbReference type="InterPro" id="IPR014001">
    <property type="entry name" value="Helicase_ATP-bd"/>
</dbReference>
<dbReference type="InterPro" id="IPR014014">
    <property type="entry name" value="RNA_helicase_DEAD_Q_motif"/>
</dbReference>
<keyword evidence="2 7" id="KW-0378">Hydrolase</keyword>
<evidence type="ECO:0000256" key="4">
    <source>
        <dbReference type="ARBA" id="ARBA00022840"/>
    </source>
</evidence>
<evidence type="ECO:0000256" key="2">
    <source>
        <dbReference type="ARBA" id="ARBA00022801"/>
    </source>
</evidence>
<comment type="function">
    <text evidence="8">RNA helicase.</text>
</comment>
<dbReference type="InterPro" id="IPR025313">
    <property type="entry name" value="SPB4-like_CTE"/>
</dbReference>
<dbReference type="PANTHER" id="PTHR24031">
    <property type="entry name" value="RNA HELICASE"/>
    <property type="match status" value="1"/>
</dbReference>
<comment type="domain">
    <text evidence="8">The Q motif is unique to and characteristic of the DEAD box family of RNA helicases and controls ATP binding and hydrolysis.</text>
</comment>
<dbReference type="Pfam" id="PF13959">
    <property type="entry name" value="CTE_SPB4"/>
    <property type="match status" value="1"/>
</dbReference>
<dbReference type="AlphaFoldDB" id="A0AAW2I292"/>
<feature type="domain" description="DEAD-box RNA helicase Q" evidence="12">
    <location>
        <begin position="189"/>
        <end position="218"/>
    </location>
</feature>
<dbReference type="Pfam" id="PF00271">
    <property type="entry name" value="Helicase_C"/>
    <property type="match status" value="1"/>
</dbReference>
<reference evidence="13" key="1">
    <citation type="journal article" date="2024" name="Gigascience">
        <title>Chromosome-level genome of the poultry shaft louse Menopon gallinae provides insight into the host-switching and adaptive evolution of parasitic lice.</title>
        <authorList>
            <person name="Xu Y."/>
            <person name="Ma L."/>
            <person name="Liu S."/>
            <person name="Liang Y."/>
            <person name="Liu Q."/>
            <person name="He Z."/>
            <person name="Tian L."/>
            <person name="Duan Y."/>
            <person name="Cai W."/>
            <person name="Li H."/>
            <person name="Song F."/>
        </authorList>
    </citation>
    <scope>NUCLEOTIDE SEQUENCE</scope>
    <source>
        <strain evidence="13">Cailab_2023a</strain>
    </source>
</reference>
<evidence type="ECO:0000256" key="9">
    <source>
        <dbReference type="SAM" id="MobiDB-lite"/>
    </source>
</evidence>
<feature type="region of interest" description="Disordered" evidence="9">
    <location>
        <begin position="112"/>
        <end position="142"/>
    </location>
</feature>
<evidence type="ECO:0000256" key="3">
    <source>
        <dbReference type="ARBA" id="ARBA00022806"/>
    </source>
</evidence>
<keyword evidence="3 7" id="KW-0347">Helicase</keyword>
<protein>
    <recommendedName>
        <fullName evidence="8">ATP-dependent RNA helicase</fullName>
        <ecNumber evidence="8">3.6.4.13</ecNumber>
    </recommendedName>
</protein>
<evidence type="ECO:0000256" key="5">
    <source>
        <dbReference type="ARBA" id="ARBA00022884"/>
    </source>
</evidence>
<dbReference type="GO" id="GO:0010468">
    <property type="term" value="P:regulation of gene expression"/>
    <property type="evidence" value="ECO:0007669"/>
    <property type="project" value="UniProtKB-ARBA"/>
</dbReference>
<dbReference type="PROSITE" id="PS00039">
    <property type="entry name" value="DEAD_ATP_HELICASE"/>
    <property type="match status" value="1"/>
</dbReference>
<proteinExistence type="inferred from homology"/>
<dbReference type="GO" id="GO:0016787">
    <property type="term" value="F:hydrolase activity"/>
    <property type="evidence" value="ECO:0007669"/>
    <property type="project" value="UniProtKB-KW"/>
</dbReference>
<comment type="similarity">
    <text evidence="7">Belongs to the DEAD box helicase family.</text>
</comment>
<evidence type="ECO:0000256" key="1">
    <source>
        <dbReference type="ARBA" id="ARBA00022741"/>
    </source>
</evidence>
<comment type="catalytic activity">
    <reaction evidence="8">
        <text>ATP + H2O = ADP + phosphate + H(+)</text>
        <dbReference type="Rhea" id="RHEA:13065"/>
        <dbReference type="ChEBI" id="CHEBI:15377"/>
        <dbReference type="ChEBI" id="CHEBI:15378"/>
        <dbReference type="ChEBI" id="CHEBI:30616"/>
        <dbReference type="ChEBI" id="CHEBI:43474"/>
        <dbReference type="ChEBI" id="CHEBI:456216"/>
        <dbReference type="EC" id="3.6.4.13"/>
    </reaction>
</comment>
<dbReference type="InterPro" id="IPR027417">
    <property type="entry name" value="P-loop_NTPase"/>
</dbReference>
<dbReference type="GO" id="GO:0005524">
    <property type="term" value="F:ATP binding"/>
    <property type="evidence" value="ECO:0007669"/>
    <property type="project" value="UniProtKB-UniRule"/>
</dbReference>
<evidence type="ECO:0000259" key="10">
    <source>
        <dbReference type="PROSITE" id="PS51192"/>
    </source>
</evidence>
<comment type="caution">
    <text evidence="13">The sequence shown here is derived from an EMBL/GenBank/DDBJ whole genome shotgun (WGS) entry which is preliminary data.</text>
</comment>
<dbReference type="Gene3D" id="3.40.50.300">
    <property type="entry name" value="P-loop containing nucleotide triphosphate hydrolases"/>
    <property type="match status" value="2"/>
</dbReference>
<evidence type="ECO:0000259" key="11">
    <source>
        <dbReference type="PROSITE" id="PS51194"/>
    </source>
</evidence>
<dbReference type="InterPro" id="IPR000629">
    <property type="entry name" value="RNA-helicase_DEAD-box_CS"/>
</dbReference>
<feature type="compositionally biased region" description="Basic and acidic residues" evidence="9">
    <location>
        <begin position="728"/>
        <end position="743"/>
    </location>
</feature>
<evidence type="ECO:0000256" key="8">
    <source>
        <dbReference type="RuleBase" id="RU365068"/>
    </source>
</evidence>
<dbReference type="SMART" id="SM00490">
    <property type="entry name" value="HELICc"/>
    <property type="match status" value="1"/>
</dbReference>
<evidence type="ECO:0000256" key="7">
    <source>
        <dbReference type="RuleBase" id="RU000492"/>
    </source>
</evidence>
<organism evidence="13">
    <name type="scientific">Menopon gallinae</name>
    <name type="common">poultry shaft louse</name>
    <dbReference type="NCBI Taxonomy" id="328185"/>
    <lineage>
        <taxon>Eukaryota</taxon>
        <taxon>Metazoa</taxon>
        <taxon>Ecdysozoa</taxon>
        <taxon>Arthropoda</taxon>
        <taxon>Hexapoda</taxon>
        <taxon>Insecta</taxon>
        <taxon>Pterygota</taxon>
        <taxon>Neoptera</taxon>
        <taxon>Paraneoptera</taxon>
        <taxon>Psocodea</taxon>
        <taxon>Troctomorpha</taxon>
        <taxon>Phthiraptera</taxon>
        <taxon>Amblycera</taxon>
        <taxon>Menoponidae</taxon>
        <taxon>Menopon</taxon>
    </lineage>
</organism>
<evidence type="ECO:0000313" key="13">
    <source>
        <dbReference type="EMBL" id="KAL0276008.1"/>
    </source>
</evidence>
<feature type="region of interest" description="Disordered" evidence="9">
    <location>
        <begin position="721"/>
        <end position="769"/>
    </location>
</feature>
<dbReference type="CDD" id="cd17949">
    <property type="entry name" value="DEADc_DDX31"/>
    <property type="match status" value="1"/>
</dbReference>
<dbReference type="GO" id="GO:0003723">
    <property type="term" value="F:RNA binding"/>
    <property type="evidence" value="ECO:0007669"/>
    <property type="project" value="UniProtKB-UniRule"/>
</dbReference>
<dbReference type="GO" id="GO:0003724">
    <property type="term" value="F:RNA helicase activity"/>
    <property type="evidence" value="ECO:0007669"/>
    <property type="project" value="UniProtKB-EC"/>
</dbReference>
<feature type="region of interest" description="Disordered" evidence="9">
    <location>
        <begin position="13"/>
        <end position="85"/>
    </location>
</feature>
<feature type="domain" description="Helicase ATP-binding" evidence="10">
    <location>
        <begin position="221"/>
        <end position="420"/>
    </location>
</feature>
<keyword evidence="5 8" id="KW-0694">RNA-binding</keyword>
<feature type="short sequence motif" description="Q motif" evidence="6">
    <location>
        <begin position="189"/>
        <end position="218"/>
    </location>
</feature>
<evidence type="ECO:0000256" key="6">
    <source>
        <dbReference type="PROSITE-ProRule" id="PRU00552"/>
    </source>
</evidence>
<sequence>MTEDNLNLMLNVAQLPKQKSKPKSENASQGPKPFNKKFERSHTDTANSDQNVPKKGILKDKSKGTSNSIWKQFKQANKGDPKPIIPVFKKKNLEVKVKKSKNVKFGSLNAEKSAADGSGDVSVDGDSDGEDDERKTKKKKKGTFVHDKFHSNVNQAPGRHTSLFGNNPEIPQIPHKAVKPLKEPVFSSLCFKDMSLHPYMVKYLDESMGLTKMTTVQQKSIPVLLDKKDALIRSQTGSGKTLAFALPILHHLQEIRPKINRTDGVMALIVVPTRELALQTYELFNKLVKSYTWIVPGYLVGGEKRKSEKARLRKGISILIGTPGRLVDHLQNTSCLSLEKVSWLVLDEADRLFDMGYEKDVSNIIATLDKGNTSLLKPEYINPGEKKPKIRIRHTVLLSATLTAKVMELAGLSLTNPVFVDACDESKSTSGTVPIFSTDEDNTVEMVALPENLVQQYIVVPAKLRLVILCAFILWKCKLTSERKMLVFIATQDMVDYHAELLSTALAVPGEDDSDDEADAPTSTSGVKFFKLHGSMGQKERTEVFNTFRKADSGVLFCTDVAARGLDLPEVDWVVQYTGPTSIPDYVHRVGRTARGGQPGSSVIFLLPSEVGFIGDLENHRIRLGEEKMEKCLRQLWTFFPSCATAEEAASELQSSLETVASEQENMHDLACKAYSSWSRFYACYPRNMKRSFNIKSVHQGHYAKSFALRDTPTAVIRRAKGTAAATAKDKKPARDRPRDRRGPFRPGKRAKEVSEFDSGLEPIRKKTK</sequence>
<dbReference type="SUPFAM" id="SSF52540">
    <property type="entry name" value="P-loop containing nucleoside triphosphate hydrolases"/>
    <property type="match status" value="1"/>
</dbReference>
<dbReference type="EC" id="3.6.4.13" evidence="8"/>
<dbReference type="SMART" id="SM00487">
    <property type="entry name" value="DEXDc"/>
    <property type="match status" value="1"/>
</dbReference>
<keyword evidence="4 7" id="KW-0067">ATP-binding</keyword>
<dbReference type="SMART" id="SM01178">
    <property type="entry name" value="DUF4217"/>
    <property type="match status" value="1"/>
</dbReference>
<dbReference type="EMBL" id="JARGDH010000002">
    <property type="protein sequence ID" value="KAL0276008.1"/>
    <property type="molecule type" value="Genomic_DNA"/>
</dbReference>
<dbReference type="Pfam" id="PF00270">
    <property type="entry name" value="DEAD"/>
    <property type="match status" value="1"/>
</dbReference>